<dbReference type="AlphaFoldDB" id="A0A6B0UTZ8"/>
<dbReference type="EMBL" id="GIFC01010675">
    <property type="protein sequence ID" value="MXU92758.1"/>
    <property type="molecule type" value="Transcribed_RNA"/>
</dbReference>
<name>A0A6B0UTZ8_IXORI</name>
<evidence type="ECO:0000256" key="1">
    <source>
        <dbReference type="SAM" id="SignalP"/>
    </source>
</evidence>
<organism evidence="2">
    <name type="scientific">Ixodes ricinus</name>
    <name type="common">Common tick</name>
    <name type="synonym">Acarus ricinus</name>
    <dbReference type="NCBI Taxonomy" id="34613"/>
    <lineage>
        <taxon>Eukaryota</taxon>
        <taxon>Metazoa</taxon>
        <taxon>Ecdysozoa</taxon>
        <taxon>Arthropoda</taxon>
        <taxon>Chelicerata</taxon>
        <taxon>Arachnida</taxon>
        <taxon>Acari</taxon>
        <taxon>Parasitiformes</taxon>
        <taxon>Ixodida</taxon>
        <taxon>Ixodoidea</taxon>
        <taxon>Ixodidae</taxon>
        <taxon>Ixodinae</taxon>
        <taxon>Ixodes</taxon>
    </lineage>
</organism>
<evidence type="ECO:0000313" key="2">
    <source>
        <dbReference type="EMBL" id="MXU92758.1"/>
    </source>
</evidence>
<reference evidence="2" key="1">
    <citation type="submission" date="2019-12" db="EMBL/GenBank/DDBJ databases">
        <title>An insight into the sialome of adult female Ixodes ricinus ticks feeding for 6 days.</title>
        <authorList>
            <person name="Perner J."/>
            <person name="Ribeiro J.M.C."/>
        </authorList>
    </citation>
    <scope>NUCLEOTIDE SEQUENCE</scope>
    <source>
        <strain evidence="2">Semi-engorged</strain>
        <tissue evidence="2">Salivary glands</tissue>
    </source>
</reference>
<accession>A0A6B0UTZ8</accession>
<keyword evidence="1" id="KW-0732">Signal</keyword>
<feature type="chain" id="PRO_5025363553" evidence="1">
    <location>
        <begin position="34"/>
        <end position="137"/>
    </location>
</feature>
<feature type="signal peptide" evidence="1">
    <location>
        <begin position="1"/>
        <end position="33"/>
    </location>
</feature>
<proteinExistence type="predicted"/>
<sequence>MLRLNYSQQFLLVYRFALLRLVLLFPEAPFSMGAHNRILLVLVGRKVFLEVRQVLKSLEVLQEHRKAAKRVGLELVVPVKALVEQEVDVGEPVSQSPLARFQVLGPGLEYVDYVFLVLLQILLVVGAGRGGHKETRG</sequence>
<protein>
    <submittedName>
        <fullName evidence="2">Putative secreted protein</fullName>
    </submittedName>
</protein>